<proteinExistence type="predicted"/>
<accession>A0A8S5TWP3</accession>
<feature type="compositionally biased region" description="Polar residues" evidence="1">
    <location>
        <begin position="218"/>
        <end position="235"/>
    </location>
</feature>
<dbReference type="EMBL" id="BK015949">
    <property type="protein sequence ID" value="DAF86600.1"/>
    <property type="molecule type" value="Genomic_DNA"/>
</dbReference>
<feature type="compositionally biased region" description="Polar residues" evidence="1">
    <location>
        <begin position="161"/>
        <end position="172"/>
    </location>
</feature>
<name>A0A8S5TWP3_9CAUD</name>
<feature type="compositionally biased region" description="Basic and acidic residues" evidence="1">
    <location>
        <begin position="203"/>
        <end position="215"/>
    </location>
</feature>
<evidence type="ECO:0000313" key="2">
    <source>
        <dbReference type="EMBL" id="DAF86600.1"/>
    </source>
</evidence>
<protein>
    <submittedName>
        <fullName evidence="2">Uncharacterized protein</fullName>
    </submittedName>
</protein>
<feature type="region of interest" description="Disordered" evidence="1">
    <location>
        <begin position="142"/>
        <end position="235"/>
    </location>
</feature>
<sequence length="235" mass="27820">MRFNILGFDQVKAVENKLTIEELMILRHMHDFVSSGRMESIIKDGEMYYWIKYDKFIDDLPILNMKKTRLMEIFNNNLCEKPLDWEARYNGMSESSKKRAKSFKFTGMLKSYTKKDKTGTYSYFTFTKKFYDMLPNITDNDMDNKKASTVPPVKANKENIKSNNSIPQNNKEYASKKEENKVLNNKHNNTVKNTFTEYDADELEKKLQKSQEERLGYSQFNPSFELKQNNVQDKH</sequence>
<feature type="compositionally biased region" description="Polar residues" evidence="1">
    <location>
        <begin position="182"/>
        <end position="196"/>
    </location>
</feature>
<organism evidence="2">
    <name type="scientific">Siphoviridae sp. ctcx61</name>
    <dbReference type="NCBI Taxonomy" id="2825575"/>
    <lineage>
        <taxon>Viruses</taxon>
        <taxon>Duplodnaviria</taxon>
        <taxon>Heunggongvirae</taxon>
        <taxon>Uroviricota</taxon>
        <taxon>Caudoviricetes</taxon>
    </lineage>
</organism>
<evidence type="ECO:0000256" key="1">
    <source>
        <dbReference type="SAM" id="MobiDB-lite"/>
    </source>
</evidence>
<reference evidence="2" key="1">
    <citation type="journal article" date="2021" name="Proc. Natl. Acad. Sci. U.S.A.">
        <title>A Catalog of Tens of Thousands of Viruses from Human Metagenomes Reveals Hidden Associations with Chronic Diseases.</title>
        <authorList>
            <person name="Tisza M.J."/>
            <person name="Buck C.B."/>
        </authorList>
    </citation>
    <scope>NUCLEOTIDE SEQUENCE</scope>
    <source>
        <strain evidence="2">Ctcx61</strain>
    </source>
</reference>